<dbReference type="RefSeq" id="XP_030274228.1">
    <property type="nucleotide sequence ID" value="XM_030418368.1"/>
</dbReference>
<evidence type="ECO:0000256" key="9">
    <source>
        <dbReference type="ARBA" id="ARBA00031262"/>
    </source>
</evidence>
<organism evidence="11 12">
    <name type="scientific">Sparus aurata</name>
    <name type="common">Gilthead sea bream</name>
    <dbReference type="NCBI Taxonomy" id="8175"/>
    <lineage>
        <taxon>Eukaryota</taxon>
        <taxon>Metazoa</taxon>
        <taxon>Chordata</taxon>
        <taxon>Craniata</taxon>
        <taxon>Vertebrata</taxon>
        <taxon>Euteleostomi</taxon>
        <taxon>Actinopterygii</taxon>
        <taxon>Neopterygii</taxon>
        <taxon>Teleostei</taxon>
        <taxon>Neoteleostei</taxon>
        <taxon>Acanthomorphata</taxon>
        <taxon>Eupercaria</taxon>
        <taxon>Spariformes</taxon>
        <taxon>Sparidae</taxon>
        <taxon>Sparus</taxon>
    </lineage>
</organism>
<protein>
    <recommendedName>
        <fullName evidence="4">Lysozyme g</fullName>
        <ecNumber evidence="3">3.2.1.17</ecNumber>
    </recommendedName>
    <alternativeName>
        <fullName evidence="9">1,4-beta-N-acetylmuramidase</fullName>
    </alternativeName>
</protein>
<dbReference type="GO" id="GO:0050830">
    <property type="term" value="P:defense response to Gram-positive bacterium"/>
    <property type="evidence" value="ECO:0007669"/>
    <property type="project" value="TreeGrafter"/>
</dbReference>
<evidence type="ECO:0000256" key="1">
    <source>
        <dbReference type="ARBA" id="ARBA00000632"/>
    </source>
</evidence>
<reference evidence="11" key="3">
    <citation type="submission" date="2025-09" db="UniProtKB">
        <authorList>
            <consortium name="Ensembl"/>
        </authorList>
    </citation>
    <scope>IDENTIFICATION</scope>
</reference>
<dbReference type="FunCoup" id="A0A671VPD6">
    <property type="interactions" value="832"/>
</dbReference>
<evidence type="ECO:0000256" key="7">
    <source>
        <dbReference type="ARBA" id="ARBA00022801"/>
    </source>
</evidence>
<keyword evidence="7" id="KW-0378">Hydrolase</keyword>
<reference evidence="11" key="1">
    <citation type="submission" date="2021-04" db="EMBL/GenBank/DDBJ databases">
        <authorList>
            <consortium name="Wellcome Sanger Institute Data Sharing"/>
        </authorList>
    </citation>
    <scope>NUCLEOTIDE SEQUENCE [LARGE SCALE GENOMIC DNA]</scope>
</reference>
<dbReference type="Gene3D" id="1.10.530.10">
    <property type="match status" value="1"/>
</dbReference>
<comment type="catalytic activity">
    <reaction evidence="1">
        <text>Hydrolysis of (1-&gt;4)-beta-linkages between N-acetylmuramic acid and N-acetyl-D-glucosamine residues in a peptidoglycan and between N-acetyl-D-glucosamine residues in chitodextrins.</text>
        <dbReference type="EC" id="3.2.1.17"/>
    </reaction>
</comment>
<dbReference type="GO" id="GO:0005576">
    <property type="term" value="C:extracellular region"/>
    <property type="evidence" value="ECO:0007669"/>
    <property type="project" value="TreeGrafter"/>
</dbReference>
<dbReference type="InterPro" id="IPR004020">
    <property type="entry name" value="DAPIN"/>
</dbReference>
<dbReference type="PANTHER" id="PTHR31698:SF8">
    <property type="entry name" value="LYSOZYME G-RELATED"/>
    <property type="match status" value="1"/>
</dbReference>
<reference evidence="11" key="2">
    <citation type="submission" date="2025-08" db="UniProtKB">
        <authorList>
            <consortium name="Ensembl"/>
        </authorList>
    </citation>
    <scope>IDENTIFICATION</scope>
</reference>
<gene>
    <name evidence="11" type="primary">LOC115582400</name>
</gene>
<dbReference type="FunFam" id="1.10.530.10:FF:000026">
    <property type="entry name" value="Lysozyme g"/>
    <property type="match status" value="1"/>
</dbReference>
<feature type="domain" description="Pyrin" evidence="10">
    <location>
        <begin position="1"/>
        <end position="95"/>
    </location>
</feature>
<evidence type="ECO:0000256" key="3">
    <source>
        <dbReference type="ARBA" id="ARBA00012732"/>
    </source>
</evidence>
<evidence type="ECO:0000313" key="11">
    <source>
        <dbReference type="Ensembl" id="ENSSAUP00010028290.1"/>
    </source>
</evidence>
<evidence type="ECO:0000256" key="6">
    <source>
        <dbReference type="ARBA" id="ARBA00022638"/>
    </source>
</evidence>
<dbReference type="SMART" id="SM01289">
    <property type="entry name" value="PYRIN"/>
    <property type="match status" value="1"/>
</dbReference>
<dbReference type="Pfam" id="PF02758">
    <property type="entry name" value="PYRIN"/>
    <property type="match status" value="1"/>
</dbReference>
<dbReference type="GeneTree" id="ENSGT00390000017614"/>
<dbReference type="Gene3D" id="1.10.533.10">
    <property type="entry name" value="Death Domain, Fas"/>
    <property type="match status" value="1"/>
</dbReference>
<dbReference type="InterPro" id="IPR002152">
    <property type="entry name" value="Glyco_hydro_23"/>
</dbReference>
<dbReference type="CDD" id="cd01021">
    <property type="entry name" value="GEWL"/>
    <property type="match status" value="1"/>
</dbReference>
<dbReference type="GeneID" id="115582400"/>
<dbReference type="SUPFAM" id="SSF47986">
    <property type="entry name" value="DEATH domain"/>
    <property type="match status" value="1"/>
</dbReference>
<dbReference type="OMA" id="MICKVAN"/>
<keyword evidence="12" id="KW-1185">Reference proteome</keyword>
<dbReference type="Ensembl" id="ENSSAUT00010029822.1">
    <property type="protein sequence ID" value="ENSSAUP00010028290.1"/>
    <property type="gene ID" value="ENSSAUG00010012168.1"/>
</dbReference>
<evidence type="ECO:0000259" key="10">
    <source>
        <dbReference type="PROSITE" id="PS50824"/>
    </source>
</evidence>
<evidence type="ECO:0000256" key="2">
    <source>
        <dbReference type="ARBA" id="ARBA00008902"/>
    </source>
</evidence>
<dbReference type="OrthoDB" id="10021790at2759"/>
<keyword evidence="5" id="KW-0929">Antimicrobial</keyword>
<sequence>MPPKKTVTSHIRDTLDDLTEEDFKKFCSEILDRRDEPRIKRRDLEGKSCLDVVDVLVKTFTESKIVEVVVETLENIGCNAQKESLTKYLRDASFSTYGDIMRVETSGASLQTAQQDKLEYSGVRASNAMAERDLNEINKYKSTINNVAEKKRVHPALIAALISRSSRAGKTLKDGWGCYDENRKAYNTFGLMQIDVNPKGGGHKAKGSWDSEEHLCQAIDILIEFLSCIKNNFPGWSKEQQLKGGIAAYHAGPLAIHSYEEVDAKTYGGDYSNDVVARAQWYKSEGGF</sequence>
<evidence type="ECO:0000256" key="5">
    <source>
        <dbReference type="ARBA" id="ARBA00022529"/>
    </source>
</evidence>
<accession>A0A671VPD6</accession>
<keyword evidence="8" id="KW-0326">Glycosidase</keyword>
<proteinExistence type="inferred from homology"/>
<dbReference type="PRINTS" id="PR00749">
    <property type="entry name" value="LYSOZYMEG"/>
</dbReference>
<dbReference type="AlphaFoldDB" id="A0A671VPD6"/>
<dbReference type="Proteomes" id="UP000472265">
    <property type="component" value="Chromosome 1"/>
</dbReference>
<keyword evidence="6" id="KW-0081">Bacteriolytic enzyme</keyword>
<dbReference type="SUPFAM" id="SSF53955">
    <property type="entry name" value="Lysozyme-like"/>
    <property type="match status" value="1"/>
</dbReference>
<evidence type="ECO:0000256" key="8">
    <source>
        <dbReference type="ARBA" id="ARBA00023295"/>
    </source>
</evidence>
<dbReference type="PANTHER" id="PTHR31698">
    <property type="entry name" value="LYSOZYME G FAMILY MEMBER"/>
    <property type="match status" value="1"/>
</dbReference>
<comment type="similarity">
    <text evidence="2">Belongs to the glycosyl hydrolase 23 family.</text>
</comment>
<name>A0A671VPD6_SPAAU</name>
<dbReference type="InParanoid" id="A0A671VPD6"/>
<dbReference type="GO" id="GO:0009253">
    <property type="term" value="P:peptidoglycan catabolic process"/>
    <property type="evidence" value="ECO:0007669"/>
    <property type="project" value="InterPro"/>
</dbReference>
<dbReference type="GO" id="GO:0003796">
    <property type="term" value="F:lysozyme activity"/>
    <property type="evidence" value="ECO:0007669"/>
    <property type="project" value="UniProtKB-EC"/>
</dbReference>
<evidence type="ECO:0000313" key="12">
    <source>
        <dbReference type="Proteomes" id="UP000472265"/>
    </source>
</evidence>
<evidence type="ECO:0000256" key="4">
    <source>
        <dbReference type="ARBA" id="ARBA00016485"/>
    </source>
</evidence>
<dbReference type="InterPro" id="IPR023346">
    <property type="entry name" value="Lysozyme-like_dom_sf"/>
</dbReference>
<dbReference type="InterPro" id="IPR011029">
    <property type="entry name" value="DEATH-like_dom_sf"/>
</dbReference>
<dbReference type="PROSITE" id="PS50824">
    <property type="entry name" value="DAPIN"/>
    <property type="match status" value="1"/>
</dbReference>
<dbReference type="EC" id="3.2.1.17" evidence="3"/>
<dbReference type="GO" id="GO:0031640">
    <property type="term" value="P:killing of cells of another organism"/>
    <property type="evidence" value="ECO:0007669"/>
    <property type="project" value="UniProtKB-KW"/>
</dbReference>